<keyword evidence="5 6" id="KW-0472">Membrane</keyword>
<gene>
    <name evidence="7" type="ORF">B3C1_13229</name>
</gene>
<evidence type="ECO:0000313" key="7">
    <source>
        <dbReference type="EMBL" id="EKE70960.1"/>
    </source>
</evidence>
<keyword evidence="2" id="KW-1003">Cell membrane</keyword>
<dbReference type="EMBL" id="AMRI01000019">
    <property type="protein sequence ID" value="EKE70960.1"/>
    <property type="molecule type" value="Genomic_DNA"/>
</dbReference>
<organism evidence="7 8">
    <name type="scientific">Gallaecimonas xiamenensis 3-C-1</name>
    <dbReference type="NCBI Taxonomy" id="745411"/>
    <lineage>
        <taxon>Bacteria</taxon>
        <taxon>Pseudomonadati</taxon>
        <taxon>Pseudomonadota</taxon>
        <taxon>Gammaproteobacteria</taxon>
        <taxon>Enterobacterales</taxon>
        <taxon>Gallaecimonadaceae</taxon>
        <taxon>Gallaecimonas</taxon>
    </lineage>
</organism>
<keyword evidence="8" id="KW-1185">Reference proteome</keyword>
<protein>
    <recommendedName>
        <fullName evidence="9">LrgA family protein</fullName>
    </recommendedName>
</protein>
<dbReference type="RefSeq" id="WP_008485419.1">
    <property type="nucleotide sequence ID" value="NZ_AMRI01000019.1"/>
</dbReference>
<evidence type="ECO:0000256" key="2">
    <source>
        <dbReference type="ARBA" id="ARBA00022475"/>
    </source>
</evidence>
<evidence type="ECO:0000256" key="3">
    <source>
        <dbReference type="ARBA" id="ARBA00022692"/>
    </source>
</evidence>
<dbReference type="InterPro" id="IPR005538">
    <property type="entry name" value="LrgA/CidA"/>
</dbReference>
<dbReference type="Proteomes" id="UP000006755">
    <property type="component" value="Unassembled WGS sequence"/>
</dbReference>
<evidence type="ECO:0000256" key="6">
    <source>
        <dbReference type="SAM" id="Phobius"/>
    </source>
</evidence>
<evidence type="ECO:0000256" key="1">
    <source>
        <dbReference type="ARBA" id="ARBA00004651"/>
    </source>
</evidence>
<feature type="transmembrane region" description="Helical" evidence="6">
    <location>
        <begin position="85"/>
        <end position="106"/>
    </location>
</feature>
<reference evidence="7 8" key="1">
    <citation type="journal article" date="2012" name="J. Bacteriol.">
        <title>Genome Sequence of Gallaecimonas xiamenensis Type Strain 3-C-1.</title>
        <authorList>
            <person name="Lai Q."/>
            <person name="Wang L."/>
            <person name="Wang W."/>
            <person name="Shao Z."/>
        </authorList>
    </citation>
    <scope>NUCLEOTIDE SEQUENCE [LARGE SCALE GENOMIC DNA]</scope>
    <source>
        <strain evidence="7 8">3-C-1</strain>
    </source>
</reference>
<dbReference type="STRING" id="745411.B3C1_13229"/>
<sequence>MHFIRAALVLLACLYVGKGLVALTHIPIPGSILGMLLLFVLLSSGRLPPAWVSPVTIPLIRHMTLLFIPAGVGLMDHLGLLGSHVLVLVGATLLSTWALILLVGWFHQKRQAHD</sequence>
<dbReference type="PANTHER" id="PTHR33931">
    <property type="entry name" value="HOLIN-LIKE PROTEIN CIDA-RELATED"/>
    <property type="match status" value="1"/>
</dbReference>
<evidence type="ECO:0008006" key="9">
    <source>
        <dbReference type="Google" id="ProtNLM"/>
    </source>
</evidence>
<accession>K2K099</accession>
<keyword evidence="4 6" id="KW-1133">Transmembrane helix</keyword>
<dbReference type="GO" id="GO:0005886">
    <property type="term" value="C:plasma membrane"/>
    <property type="evidence" value="ECO:0007669"/>
    <property type="project" value="UniProtKB-SubCell"/>
</dbReference>
<comment type="caution">
    <text evidence="7">The sequence shown here is derived from an EMBL/GenBank/DDBJ whole genome shotgun (WGS) entry which is preliminary data.</text>
</comment>
<proteinExistence type="predicted"/>
<dbReference type="Pfam" id="PF03788">
    <property type="entry name" value="LrgA"/>
    <property type="match status" value="1"/>
</dbReference>
<evidence type="ECO:0000313" key="8">
    <source>
        <dbReference type="Proteomes" id="UP000006755"/>
    </source>
</evidence>
<comment type="subcellular location">
    <subcellularLocation>
        <location evidence="1">Cell membrane</location>
        <topology evidence="1">Multi-pass membrane protein</topology>
    </subcellularLocation>
</comment>
<dbReference type="PANTHER" id="PTHR33931:SF5">
    <property type="entry name" value="UPF0299 MEMBRANE PROTEIN YOHJ"/>
    <property type="match status" value="1"/>
</dbReference>
<evidence type="ECO:0000256" key="5">
    <source>
        <dbReference type="ARBA" id="ARBA00023136"/>
    </source>
</evidence>
<dbReference type="PATRIC" id="fig|745411.4.peg.2606"/>
<evidence type="ECO:0000256" key="4">
    <source>
        <dbReference type="ARBA" id="ARBA00022989"/>
    </source>
</evidence>
<dbReference type="AlphaFoldDB" id="K2K099"/>
<name>K2K099_9GAMM</name>
<dbReference type="eggNOG" id="COG1380">
    <property type="taxonomic scope" value="Bacteria"/>
</dbReference>
<keyword evidence="3 6" id="KW-0812">Transmembrane</keyword>